<dbReference type="Proteomes" id="UP000837675">
    <property type="component" value="Unassembled WGS sequence"/>
</dbReference>
<organism evidence="1 2">
    <name type="scientific">Hyalomma marginatum</name>
    <dbReference type="NCBI Taxonomy" id="34627"/>
    <lineage>
        <taxon>Eukaryota</taxon>
        <taxon>Metazoa</taxon>
        <taxon>Ecdysozoa</taxon>
        <taxon>Arthropoda</taxon>
        <taxon>Chelicerata</taxon>
        <taxon>Arachnida</taxon>
        <taxon>Acari</taxon>
        <taxon>Parasitiformes</taxon>
        <taxon>Ixodida</taxon>
        <taxon>Ixodoidea</taxon>
        <taxon>Ixodidae</taxon>
        <taxon>Hyalomminae</taxon>
        <taxon>Hyalomma</taxon>
    </lineage>
</organism>
<dbReference type="CDD" id="cd16325">
    <property type="entry name" value="LolA"/>
    <property type="match status" value="1"/>
</dbReference>
<dbReference type="InterPro" id="IPR029046">
    <property type="entry name" value="LolA/LolB/LppX"/>
</dbReference>
<name>A0A8S4BW68_9ACAR</name>
<dbReference type="PANTHER" id="PTHR35869:SF1">
    <property type="entry name" value="OUTER-MEMBRANE LIPOPROTEIN CARRIER PROTEIN"/>
    <property type="match status" value="1"/>
</dbReference>
<dbReference type="SUPFAM" id="SSF89392">
    <property type="entry name" value="Prokaryotic lipoproteins and lipoprotein localization factors"/>
    <property type="match status" value="1"/>
</dbReference>
<comment type="caution">
    <text evidence="1">The sequence shown here is derived from an EMBL/GenBank/DDBJ whole genome shotgun (WGS) entry which is preliminary data.</text>
</comment>
<dbReference type="PANTHER" id="PTHR35869">
    <property type="entry name" value="OUTER-MEMBRANE LIPOPROTEIN CARRIER PROTEIN"/>
    <property type="match status" value="1"/>
</dbReference>
<gene>
    <name evidence="1" type="ORF">MHYMCMPASI_01024</name>
</gene>
<evidence type="ECO:0000313" key="2">
    <source>
        <dbReference type="Proteomes" id="UP000837675"/>
    </source>
</evidence>
<dbReference type="Pfam" id="PF03548">
    <property type="entry name" value="LolA"/>
    <property type="match status" value="1"/>
</dbReference>
<sequence>MNSFIRKSNNSPSINFMFIIFNKLRNIYIFLIFLSIIFLYQLSSAQNQEIIKEVEKYLNQIKTAKAQFKQIGPEKGMERIGFFYIAKPGKLKWEYLNPKKITVISDNNKVSYYDHEMEELTKIDQDHTLAKLLTTQNVSLKKMVNIISIIEKKNSVEVITSKKEKEVDQYPYLVLNFKRKPTLAIDKIIVVNDKITLTEISLADLDINTPIAESEFKFKNPSFFAPRDN</sequence>
<dbReference type="Gene3D" id="2.50.20.10">
    <property type="entry name" value="Lipoprotein localisation LolA/LolB/LppX"/>
    <property type="match status" value="1"/>
</dbReference>
<dbReference type="EMBL" id="CAJVAF010000336">
    <property type="protein sequence ID" value="CAG7598554.1"/>
    <property type="molecule type" value="Genomic_DNA"/>
</dbReference>
<dbReference type="InterPro" id="IPR004564">
    <property type="entry name" value="OM_lipoprot_carrier_LolA-like"/>
</dbReference>
<protein>
    <submittedName>
        <fullName evidence="1">Outer membrane protein LolA</fullName>
    </submittedName>
</protein>
<reference evidence="1" key="1">
    <citation type="submission" date="2021-06" db="EMBL/GenBank/DDBJ databases">
        <authorList>
            <person name="Nardi T."/>
            <person name="Nardi T."/>
        </authorList>
    </citation>
    <scope>NUCLEOTIDE SEQUENCE</scope>
</reference>
<evidence type="ECO:0000313" key="1">
    <source>
        <dbReference type="EMBL" id="CAG7598554.1"/>
    </source>
</evidence>
<keyword evidence="2" id="KW-1185">Reference proteome</keyword>
<accession>A0A8S4BW68</accession>
<dbReference type="AlphaFoldDB" id="A0A8S4BW68"/>
<proteinExistence type="predicted"/>